<dbReference type="GO" id="GO:0003712">
    <property type="term" value="F:transcription coregulator activity"/>
    <property type="evidence" value="ECO:0007669"/>
    <property type="project" value="InterPro"/>
</dbReference>
<evidence type="ECO:0000256" key="1">
    <source>
        <dbReference type="ARBA" id="ARBA00004123"/>
    </source>
</evidence>
<evidence type="ECO:0000256" key="4">
    <source>
        <dbReference type="ARBA" id="ARBA00023242"/>
    </source>
</evidence>
<dbReference type="Pfam" id="PF10278">
    <property type="entry name" value="Med19"/>
    <property type="match status" value="1"/>
</dbReference>
<evidence type="ECO:0000313" key="7">
    <source>
        <dbReference type="Proteomes" id="UP000078046"/>
    </source>
</evidence>
<sequence length="87" mass="10026">MTDCKITCSSNLLKIQNMEDSYNQVFQNKIEENLSVYLKDIPKLELENNMKSTHLINLIENPPIVSRSIVPFVEDNMKGFKLHSGKL</sequence>
<evidence type="ECO:0000256" key="5">
    <source>
        <dbReference type="RuleBase" id="RU364151"/>
    </source>
</evidence>
<comment type="subcellular location">
    <subcellularLocation>
        <location evidence="1 5">Nucleus</location>
    </subcellularLocation>
</comment>
<gene>
    <name evidence="5" type="primary">MED19</name>
    <name evidence="6" type="ORF">A3Q56_06382</name>
</gene>
<reference evidence="6 7" key="1">
    <citation type="submission" date="2016-04" db="EMBL/GenBank/DDBJ databases">
        <title>The genome of Intoshia linei affirms orthonectids as highly simplified spiralians.</title>
        <authorList>
            <person name="Mikhailov K.V."/>
            <person name="Slusarev G.S."/>
            <person name="Nikitin M.A."/>
            <person name="Logacheva M.D."/>
            <person name="Penin A."/>
            <person name="Aleoshin V."/>
            <person name="Panchin Y.V."/>
        </authorList>
    </citation>
    <scope>NUCLEOTIDE SEQUENCE [LARGE SCALE GENOMIC DNA]</scope>
    <source>
        <strain evidence="6">Intl2013</strain>
        <tissue evidence="6">Whole animal</tissue>
    </source>
</reference>
<organism evidence="6 7">
    <name type="scientific">Intoshia linei</name>
    <dbReference type="NCBI Taxonomy" id="1819745"/>
    <lineage>
        <taxon>Eukaryota</taxon>
        <taxon>Metazoa</taxon>
        <taxon>Spiralia</taxon>
        <taxon>Lophotrochozoa</taxon>
        <taxon>Mesozoa</taxon>
        <taxon>Orthonectida</taxon>
        <taxon>Rhopaluridae</taxon>
        <taxon>Intoshia</taxon>
    </lineage>
</organism>
<proteinExistence type="inferred from homology"/>
<dbReference type="EMBL" id="LWCA01001108">
    <property type="protein sequence ID" value="OAF65893.1"/>
    <property type="molecule type" value="Genomic_DNA"/>
</dbReference>
<evidence type="ECO:0000256" key="2">
    <source>
        <dbReference type="ARBA" id="ARBA00023015"/>
    </source>
</evidence>
<dbReference type="AlphaFoldDB" id="A0A177AWZ6"/>
<comment type="caution">
    <text evidence="6">The sequence shown here is derived from an EMBL/GenBank/DDBJ whole genome shotgun (WGS) entry which is preliminary data.</text>
</comment>
<dbReference type="GO" id="GO:0006357">
    <property type="term" value="P:regulation of transcription by RNA polymerase II"/>
    <property type="evidence" value="ECO:0007669"/>
    <property type="project" value="InterPro"/>
</dbReference>
<evidence type="ECO:0000313" key="6">
    <source>
        <dbReference type="EMBL" id="OAF65893.1"/>
    </source>
</evidence>
<keyword evidence="5" id="KW-0010">Activator</keyword>
<accession>A0A177AWZ6</accession>
<evidence type="ECO:0000256" key="3">
    <source>
        <dbReference type="ARBA" id="ARBA00023163"/>
    </source>
</evidence>
<dbReference type="InterPro" id="IPR019403">
    <property type="entry name" value="Mediator_Med19_met"/>
</dbReference>
<comment type="similarity">
    <text evidence="5">Belongs to the Mediator complex subunit 19 family.</text>
</comment>
<keyword evidence="4 5" id="KW-0539">Nucleus</keyword>
<dbReference type="Proteomes" id="UP000078046">
    <property type="component" value="Unassembled WGS sequence"/>
</dbReference>
<keyword evidence="2 5" id="KW-0805">Transcription regulation</keyword>
<dbReference type="OrthoDB" id="10044050at2759"/>
<protein>
    <recommendedName>
        <fullName evidence="5">Mediator of RNA polymerase II transcription subunit 19</fullName>
    </recommendedName>
    <alternativeName>
        <fullName evidence="5">Mediator complex subunit 19</fullName>
    </alternativeName>
</protein>
<comment type="subunit">
    <text evidence="5">Component of the Mediator complex.</text>
</comment>
<keyword evidence="7" id="KW-1185">Reference proteome</keyword>
<name>A0A177AWZ6_9BILA</name>
<keyword evidence="3 5" id="KW-0804">Transcription</keyword>
<dbReference type="GO" id="GO:0016592">
    <property type="term" value="C:mediator complex"/>
    <property type="evidence" value="ECO:0007669"/>
    <property type="project" value="InterPro"/>
</dbReference>
<comment type="function">
    <text evidence="5">Component of the Mediator complex, a coactivator involved in the regulated transcription of nearly all RNA polymerase II-dependent genes. Mediator functions as a bridge to convey information from gene-specific regulatory proteins to the basal RNA polymerase II transcription machinery. Mediator is recruited to promoters by direct interactions with regulatory proteins and serves as a scaffold for the assembly of a functional preinitiation complex with RNA polymerase II and the general transcription factors.</text>
</comment>